<dbReference type="Proteomes" id="UP001180616">
    <property type="component" value="Chromosome"/>
</dbReference>
<comment type="pathway">
    <text evidence="6">Pyrimidine metabolism; UMP biosynthesis via de novo pathway; (S)-dihydroorotate from bicarbonate: step 3/3.</text>
</comment>
<sequence>MTATTSASLFLRNARLLGRMVDVAVADGRIASVTDSGAGCTPAGTDAGSGAAPAGAESIDAKGMVLFPAFIDAHTHMREPGQEYKEDIASGLAAAAHGGFGAVLCMANTEPVNDDASITRDMIDTARRHWPHGPRLHPIGAATVGLKGTELAPLAELAEAGCVAFSNDGAPVPDTEMFRRCVEYAADQGKVVIDHCEDPYLAKGAHMNEGETSGRIGVKGQPDIGEALHVARDILLADYLKLPIHLAHISCRRSVELIAWAKQRGVPVTAETCPHYLLLTDKELLGYDTKAKVNPPLRTDDDVAALREAVQSGVIDILATDHAPHAAHEKETPLDEAPNGITGLDTAVALTWGLVREGVLTEADLIRLWATEPGKIFGLPVNGFNVGDPADFFLLDPEKKWVPSRETMHSKSLNTPFLGKELVGRVKALWLGGVKVV</sequence>
<evidence type="ECO:0000256" key="1">
    <source>
        <dbReference type="ARBA" id="ARBA00002368"/>
    </source>
</evidence>
<comment type="similarity">
    <text evidence="2 6">Belongs to the metallo-dependent hydrolases superfamily. DHOase family. Class I DHOase subfamily.</text>
</comment>
<dbReference type="NCBIfam" id="TIGR00857">
    <property type="entry name" value="pyrC_multi"/>
    <property type="match status" value="1"/>
</dbReference>
<keyword evidence="5 6" id="KW-0665">Pyrimidine biosynthesis</keyword>
<evidence type="ECO:0000256" key="5">
    <source>
        <dbReference type="ARBA" id="ARBA00022975"/>
    </source>
</evidence>
<dbReference type="CDD" id="cd01317">
    <property type="entry name" value="DHOase_IIa"/>
    <property type="match status" value="1"/>
</dbReference>
<feature type="binding site" evidence="6">
    <location>
        <position position="248"/>
    </location>
    <ligand>
        <name>Zn(2+)</name>
        <dbReference type="ChEBI" id="CHEBI:29105"/>
        <label>2</label>
    </ligand>
</feature>
<keyword evidence="3 6" id="KW-0479">Metal-binding</keyword>
<evidence type="ECO:0000256" key="6">
    <source>
        <dbReference type="HAMAP-Rule" id="MF_00220"/>
    </source>
</evidence>
<feature type="binding site" evidence="6">
    <location>
        <position position="168"/>
    </location>
    <ligand>
        <name>Zn(2+)</name>
        <dbReference type="ChEBI" id="CHEBI:29105"/>
        <label>2</label>
    </ligand>
</feature>
<dbReference type="InterPro" id="IPR032466">
    <property type="entry name" value="Metal_Hydrolase"/>
</dbReference>
<feature type="binding site" evidence="6">
    <location>
        <begin position="76"/>
        <end position="78"/>
    </location>
    <ligand>
        <name>substrate</name>
    </ligand>
</feature>
<dbReference type="PANTHER" id="PTHR43668:SF2">
    <property type="entry name" value="ALLANTOINASE"/>
    <property type="match status" value="1"/>
</dbReference>
<proteinExistence type="inferred from homology"/>
<dbReference type="HAMAP" id="MF_00220_B">
    <property type="entry name" value="PyrC_classI_B"/>
    <property type="match status" value="1"/>
</dbReference>
<dbReference type="InterPro" id="IPR002195">
    <property type="entry name" value="Dihydroorotase_CS"/>
</dbReference>
<dbReference type="InterPro" id="IPR024403">
    <property type="entry name" value="DHOase_cat"/>
</dbReference>
<dbReference type="InterPro" id="IPR011059">
    <property type="entry name" value="Metal-dep_hydrolase_composite"/>
</dbReference>
<name>A0ABY9R5N8_9BACT</name>
<feature type="binding site" evidence="6">
    <location>
        <position position="74"/>
    </location>
    <ligand>
        <name>Zn(2+)</name>
        <dbReference type="ChEBI" id="CHEBI:29105"/>
        <label>1</label>
    </ligand>
</feature>
<keyword evidence="4 6" id="KW-0378">Hydrolase</keyword>
<feature type="active site" evidence="6">
    <location>
        <position position="321"/>
    </location>
</feature>
<dbReference type="Pfam" id="PF12890">
    <property type="entry name" value="DHOase"/>
    <property type="match status" value="1"/>
</dbReference>
<dbReference type="InterPro" id="IPR050138">
    <property type="entry name" value="DHOase/Allantoinase_Hydrolase"/>
</dbReference>
<dbReference type="PANTHER" id="PTHR43668">
    <property type="entry name" value="ALLANTOINASE"/>
    <property type="match status" value="1"/>
</dbReference>
<dbReference type="PROSITE" id="PS00483">
    <property type="entry name" value="DIHYDROOROTASE_2"/>
    <property type="match status" value="1"/>
</dbReference>
<dbReference type="Gene3D" id="2.30.40.10">
    <property type="entry name" value="Urease, subunit C, domain 1"/>
    <property type="match status" value="1"/>
</dbReference>
<evidence type="ECO:0000313" key="9">
    <source>
        <dbReference type="Proteomes" id="UP001180616"/>
    </source>
</evidence>
<feature type="binding site" evidence="6">
    <location>
        <position position="195"/>
    </location>
    <ligand>
        <name>Zn(2+)</name>
        <dbReference type="ChEBI" id="CHEBI:29105"/>
        <label>2</label>
    </ligand>
</feature>
<evidence type="ECO:0000256" key="2">
    <source>
        <dbReference type="ARBA" id="ARBA00010286"/>
    </source>
</evidence>
<keyword evidence="6" id="KW-0862">Zinc</keyword>
<reference evidence="8" key="1">
    <citation type="submission" date="2023-09" db="EMBL/GenBank/DDBJ databases">
        <authorList>
            <consortium name="CW5 consortium"/>
            <person name="Lu C.-W."/>
        </authorList>
    </citation>
    <scope>NUCLEOTIDE SEQUENCE</scope>
    <source>
        <strain evidence="8">KPS</strain>
    </source>
</reference>
<dbReference type="RefSeq" id="WP_309542892.1">
    <property type="nucleotide sequence ID" value="NZ_CP133659.1"/>
</dbReference>
<evidence type="ECO:0000256" key="3">
    <source>
        <dbReference type="ARBA" id="ARBA00022723"/>
    </source>
</evidence>
<evidence type="ECO:0000313" key="8">
    <source>
        <dbReference type="EMBL" id="WMW67059.1"/>
    </source>
</evidence>
<evidence type="ECO:0000256" key="4">
    <source>
        <dbReference type="ARBA" id="ARBA00022801"/>
    </source>
</evidence>
<keyword evidence="9" id="KW-1185">Reference proteome</keyword>
<feature type="binding site" evidence="6">
    <location>
        <position position="76"/>
    </location>
    <ligand>
        <name>Zn(2+)</name>
        <dbReference type="ChEBI" id="CHEBI:29105"/>
        <label>1</label>
    </ligand>
</feature>
<comment type="catalytic activity">
    <reaction evidence="6">
        <text>(S)-dihydroorotate + H2O = N-carbamoyl-L-aspartate + H(+)</text>
        <dbReference type="Rhea" id="RHEA:24296"/>
        <dbReference type="ChEBI" id="CHEBI:15377"/>
        <dbReference type="ChEBI" id="CHEBI:15378"/>
        <dbReference type="ChEBI" id="CHEBI:30864"/>
        <dbReference type="ChEBI" id="CHEBI:32814"/>
        <dbReference type="EC" id="3.5.2.3"/>
    </reaction>
</comment>
<dbReference type="SUPFAM" id="SSF51556">
    <property type="entry name" value="Metallo-dependent hydrolases"/>
    <property type="match status" value="1"/>
</dbReference>
<accession>A0ABY9R5N8</accession>
<comment type="cofactor">
    <cofactor evidence="6">
        <name>Zn(2+)</name>
        <dbReference type="ChEBI" id="CHEBI:29105"/>
    </cofactor>
    <text evidence="6">Binds 2 Zn(2+) ions per subunit.</text>
</comment>
<gene>
    <name evidence="6" type="primary">pyrC</name>
    <name evidence="8" type="ORF">KPS_001704</name>
</gene>
<dbReference type="EMBL" id="CP133659">
    <property type="protein sequence ID" value="WMW67059.1"/>
    <property type="molecule type" value="Genomic_DNA"/>
</dbReference>
<organism evidence="8 9">
    <name type="scientific">Nitratidesulfovibrio liaohensis</name>
    <dbReference type="NCBI Taxonomy" id="2604158"/>
    <lineage>
        <taxon>Bacteria</taxon>
        <taxon>Pseudomonadati</taxon>
        <taxon>Thermodesulfobacteriota</taxon>
        <taxon>Desulfovibrionia</taxon>
        <taxon>Desulfovibrionales</taxon>
        <taxon>Desulfovibrionaceae</taxon>
        <taxon>Nitratidesulfovibrio</taxon>
    </lineage>
</organism>
<feature type="binding site" evidence="6">
    <location>
        <position position="168"/>
    </location>
    <ligand>
        <name>Zn(2+)</name>
        <dbReference type="ChEBI" id="CHEBI:29105"/>
        <label>1</label>
    </ligand>
</feature>
<comment type="caution">
    <text evidence="6">Lacks conserved residue(s) required for the propagation of feature annotation.</text>
</comment>
<dbReference type="SUPFAM" id="SSF51338">
    <property type="entry name" value="Composite domain of metallo-dependent hydrolases"/>
    <property type="match status" value="1"/>
</dbReference>
<dbReference type="InterPro" id="IPR004722">
    <property type="entry name" value="DHOase"/>
</dbReference>
<dbReference type="EC" id="3.5.2.3" evidence="6"/>
<feature type="domain" description="Dihydroorotase catalytic" evidence="7">
    <location>
        <begin position="63"/>
        <end position="252"/>
    </location>
</feature>
<dbReference type="Gene3D" id="3.20.20.140">
    <property type="entry name" value="Metal-dependent hydrolases"/>
    <property type="match status" value="1"/>
</dbReference>
<protein>
    <recommendedName>
        <fullName evidence="6">Dihydroorotase</fullName>
        <shortName evidence="6">DHOase</shortName>
        <ecNumber evidence="6">3.5.2.3</ecNumber>
    </recommendedName>
</protein>
<feature type="binding site" evidence="6">
    <location>
        <position position="325"/>
    </location>
    <ligand>
        <name>substrate</name>
    </ligand>
</feature>
<feature type="binding site" evidence="6">
    <location>
        <position position="108"/>
    </location>
    <ligand>
        <name>substrate</name>
    </ligand>
</feature>
<feature type="binding site" evidence="6">
    <location>
        <position position="294"/>
    </location>
    <ligand>
        <name>substrate</name>
    </ligand>
</feature>
<feature type="binding site" evidence="6">
    <location>
        <position position="321"/>
    </location>
    <ligand>
        <name>Zn(2+)</name>
        <dbReference type="ChEBI" id="CHEBI:29105"/>
        <label>1</label>
    </ligand>
</feature>
<evidence type="ECO:0000259" key="7">
    <source>
        <dbReference type="Pfam" id="PF12890"/>
    </source>
</evidence>
<comment type="function">
    <text evidence="1 6">Catalyzes the reversible cyclization of carbamoyl aspartate to dihydroorotate.</text>
</comment>